<organism evidence="1 2">
    <name type="scientific">Pseudobacillus wudalianchiensis</name>
    <dbReference type="NCBI Taxonomy" id="1743143"/>
    <lineage>
        <taxon>Bacteria</taxon>
        <taxon>Bacillati</taxon>
        <taxon>Bacillota</taxon>
        <taxon>Bacilli</taxon>
        <taxon>Bacillales</taxon>
        <taxon>Bacillaceae</taxon>
        <taxon>Pseudobacillus</taxon>
    </lineage>
</organism>
<gene>
    <name evidence="1" type="ORF">A8F95_19800</name>
</gene>
<comment type="caution">
    <text evidence="1">The sequence shown here is derived from an EMBL/GenBank/DDBJ whole genome shotgun (WGS) entry which is preliminary data.</text>
</comment>
<name>A0A1B9B6R6_9BACI</name>
<dbReference type="AlphaFoldDB" id="A0A1B9B6R6"/>
<accession>A0A1B9B6R6</accession>
<dbReference type="SUPFAM" id="SSF54001">
    <property type="entry name" value="Cysteine proteinases"/>
    <property type="match status" value="1"/>
</dbReference>
<evidence type="ECO:0000313" key="1">
    <source>
        <dbReference type="EMBL" id="OCA91811.1"/>
    </source>
</evidence>
<dbReference type="Proteomes" id="UP000092578">
    <property type="component" value="Unassembled WGS sequence"/>
</dbReference>
<dbReference type="InterPro" id="IPR038765">
    <property type="entry name" value="Papain-like_cys_pep_sf"/>
</dbReference>
<proteinExistence type="predicted"/>
<keyword evidence="2" id="KW-1185">Reference proteome</keyword>
<protein>
    <recommendedName>
        <fullName evidence="3">Permuted papain-like amidase enzyme, YaeF/YiiX, C92 family</fullName>
    </recommendedName>
</protein>
<dbReference type="Gene3D" id="3.90.1720.10">
    <property type="entry name" value="endopeptidase domain like (from Nostoc punctiforme)"/>
    <property type="match status" value="1"/>
</dbReference>
<dbReference type="EMBL" id="MAYT01000005">
    <property type="protein sequence ID" value="OCA91811.1"/>
    <property type="molecule type" value="Genomic_DNA"/>
</dbReference>
<reference evidence="2" key="1">
    <citation type="submission" date="2016-05" db="EMBL/GenBank/DDBJ databases">
        <authorList>
            <person name="Liu B."/>
            <person name="Wang J."/>
            <person name="Zhu Y."/>
            <person name="Liu G."/>
            <person name="Chen Q."/>
            <person name="Chen Z."/>
            <person name="Lan J."/>
            <person name="Che J."/>
            <person name="Ge C."/>
            <person name="Shi H."/>
            <person name="Pan Z."/>
            <person name="Liu X."/>
        </authorList>
    </citation>
    <scope>NUCLEOTIDE SEQUENCE [LARGE SCALE GENOMIC DNA]</scope>
    <source>
        <strain evidence="2">FJAT-27215</strain>
    </source>
</reference>
<evidence type="ECO:0008006" key="3">
    <source>
        <dbReference type="Google" id="ProtNLM"/>
    </source>
</evidence>
<sequence>MKYLPKRNDAIKYTMDFINWERSKQMKTIRTIVSVFVACFVVFCLFSTYSAQAATYKGFNFKPGDIVITKNTSSRGVTGHAGIVASDGQNIVHSHPSYNKSKPHKMSISTWLTKYPKTKVVRSNSSTIANKAGKYAYNSYIVGTYKNRSYKVTSNPKDRTYLYCSELVWQSYFYGANSTFYTFTVKPYKKVIPDIIEPYGYLNPSLQKLNGYKTVKTFSW</sequence>
<evidence type="ECO:0000313" key="2">
    <source>
        <dbReference type="Proteomes" id="UP000092578"/>
    </source>
</evidence>